<keyword evidence="6" id="KW-0016">Alginate biosynthesis</keyword>
<dbReference type="UniPathway" id="UPA00286"/>
<dbReference type="AlphaFoldDB" id="A0A366FL93"/>
<dbReference type="OrthoDB" id="175771at2"/>
<evidence type="ECO:0000256" key="2">
    <source>
        <dbReference type="ARBA" id="ARBA00005182"/>
    </source>
</evidence>
<accession>A0A366FL93</accession>
<protein>
    <submittedName>
        <fullName evidence="8">Acetyltransferase AlgX (SGNH hydrolase-like protein)</fullName>
    </submittedName>
</protein>
<keyword evidence="3 8" id="KW-0808">Transferase</keyword>
<dbReference type="RefSeq" id="WP_113888784.1">
    <property type="nucleotide sequence ID" value="NZ_QNRK01000008.1"/>
</dbReference>
<dbReference type="InterPro" id="IPR031811">
    <property type="entry name" value="ALGX/ALGJ_SGNH-like"/>
</dbReference>
<dbReference type="GO" id="GO:0042597">
    <property type="term" value="C:periplasmic space"/>
    <property type="evidence" value="ECO:0007669"/>
    <property type="project" value="UniProtKB-SubCell"/>
</dbReference>
<evidence type="ECO:0000259" key="7">
    <source>
        <dbReference type="Pfam" id="PF16822"/>
    </source>
</evidence>
<evidence type="ECO:0000313" key="8">
    <source>
        <dbReference type="EMBL" id="RBP15473.1"/>
    </source>
</evidence>
<dbReference type="EMBL" id="QNRK01000008">
    <property type="protein sequence ID" value="RBP15473.1"/>
    <property type="molecule type" value="Genomic_DNA"/>
</dbReference>
<organism evidence="8 9">
    <name type="scientific">Roseiarcus fermentans</name>
    <dbReference type="NCBI Taxonomy" id="1473586"/>
    <lineage>
        <taxon>Bacteria</taxon>
        <taxon>Pseudomonadati</taxon>
        <taxon>Pseudomonadota</taxon>
        <taxon>Alphaproteobacteria</taxon>
        <taxon>Hyphomicrobiales</taxon>
        <taxon>Roseiarcaceae</taxon>
        <taxon>Roseiarcus</taxon>
    </lineage>
</organism>
<evidence type="ECO:0000313" key="9">
    <source>
        <dbReference type="Proteomes" id="UP000253529"/>
    </source>
</evidence>
<evidence type="ECO:0000256" key="4">
    <source>
        <dbReference type="ARBA" id="ARBA00022729"/>
    </source>
</evidence>
<sequence length="387" mass="42901">MTETIAAASAPAHSKAAARPGLMPRRRRWFAALAFLLLAAPLVVGLVAPDSPALVEREGRRLAPPPAAPRGLADWQDLPAATDAFLKDHFGLRHAMIQLHHDLTKPMLGFGNADLLMGRDGRMFYQGDDLVRQSAGLVVRDQRIAETVDMLARMRDELKARGIKFLFASPPNSATVYNDDLPVWAQNKGRRTEYDLYLADLAARGIQAVDLRPPLAAAKAAGKAYFFYDSHWTAAGAIAGFNAVAEADGHPDWRIDPATSLGPETRRTHLDVARYFGVEQGLSEPTNELNLSAGTREAELSPRPMPDHVQVSGRPGPTILVIGDSFTTDLFTTMLMQHVGRAIWINHQRCGFDWKWIDVYRPDEVWWMPTERFMNCKPGLWPVGLPR</sequence>
<evidence type="ECO:0000256" key="1">
    <source>
        <dbReference type="ARBA" id="ARBA00004418"/>
    </source>
</evidence>
<dbReference type="Gene3D" id="3.40.50.1110">
    <property type="entry name" value="SGNH hydrolase"/>
    <property type="match status" value="1"/>
</dbReference>
<comment type="caution">
    <text evidence="8">The sequence shown here is derived from an EMBL/GenBank/DDBJ whole genome shotgun (WGS) entry which is preliminary data.</text>
</comment>
<evidence type="ECO:0000256" key="5">
    <source>
        <dbReference type="ARBA" id="ARBA00022764"/>
    </source>
</evidence>
<gene>
    <name evidence="8" type="ORF">DFR50_10829</name>
</gene>
<dbReference type="InterPro" id="IPR036514">
    <property type="entry name" value="SGNH_hydro_sf"/>
</dbReference>
<feature type="domain" description="AlgX/AlgJ SGNH hydrolase-like" evidence="7">
    <location>
        <begin position="116"/>
        <end position="346"/>
    </location>
</feature>
<dbReference type="Proteomes" id="UP000253529">
    <property type="component" value="Unassembled WGS sequence"/>
</dbReference>
<dbReference type="Pfam" id="PF16822">
    <property type="entry name" value="ALGX"/>
    <property type="match status" value="1"/>
</dbReference>
<dbReference type="GO" id="GO:0016788">
    <property type="term" value="F:hydrolase activity, acting on ester bonds"/>
    <property type="evidence" value="ECO:0007669"/>
    <property type="project" value="UniProtKB-ARBA"/>
</dbReference>
<comment type="subcellular location">
    <subcellularLocation>
        <location evidence="1">Periplasm</location>
    </subcellularLocation>
</comment>
<keyword evidence="8" id="KW-0378">Hydrolase</keyword>
<comment type="pathway">
    <text evidence="2">Glycan biosynthesis; alginate biosynthesis.</text>
</comment>
<reference evidence="8 9" key="1">
    <citation type="submission" date="2018-06" db="EMBL/GenBank/DDBJ databases">
        <title>Genomic Encyclopedia of Type Strains, Phase IV (KMG-IV): sequencing the most valuable type-strain genomes for metagenomic binning, comparative biology and taxonomic classification.</title>
        <authorList>
            <person name="Goeker M."/>
        </authorList>
    </citation>
    <scope>NUCLEOTIDE SEQUENCE [LARGE SCALE GENOMIC DNA]</scope>
    <source>
        <strain evidence="8 9">DSM 24875</strain>
    </source>
</reference>
<evidence type="ECO:0000256" key="3">
    <source>
        <dbReference type="ARBA" id="ARBA00022679"/>
    </source>
</evidence>
<keyword evidence="5" id="KW-0574">Periplasm</keyword>
<keyword evidence="9" id="KW-1185">Reference proteome</keyword>
<dbReference type="GO" id="GO:0016740">
    <property type="term" value="F:transferase activity"/>
    <property type="evidence" value="ECO:0007669"/>
    <property type="project" value="UniProtKB-KW"/>
</dbReference>
<name>A0A366FL93_9HYPH</name>
<dbReference type="SUPFAM" id="SSF52266">
    <property type="entry name" value="SGNH hydrolase"/>
    <property type="match status" value="1"/>
</dbReference>
<keyword evidence="4" id="KW-0732">Signal</keyword>
<dbReference type="GO" id="GO:0042121">
    <property type="term" value="P:alginic acid biosynthetic process"/>
    <property type="evidence" value="ECO:0007669"/>
    <property type="project" value="UniProtKB-UniPathway"/>
</dbReference>
<proteinExistence type="predicted"/>
<evidence type="ECO:0000256" key="6">
    <source>
        <dbReference type="ARBA" id="ARBA00022841"/>
    </source>
</evidence>